<gene>
    <name evidence="2" type="ORF">P280DRAFT_472764</name>
</gene>
<reference evidence="2" key="1">
    <citation type="journal article" date="2020" name="Stud. Mycol.">
        <title>101 Dothideomycetes genomes: a test case for predicting lifestyles and emergence of pathogens.</title>
        <authorList>
            <person name="Haridas S."/>
            <person name="Albert R."/>
            <person name="Binder M."/>
            <person name="Bloem J."/>
            <person name="Labutti K."/>
            <person name="Salamov A."/>
            <person name="Andreopoulos B."/>
            <person name="Baker S."/>
            <person name="Barry K."/>
            <person name="Bills G."/>
            <person name="Bluhm B."/>
            <person name="Cannon C."/>
            <person name="Castanera R."/>
            <person name="Culley D."/>
            <person name="Daum C."/>
            <person name="Ezra D."/>
            <person name="Gonzalez J."/>
            <person name="Henrissat B."/>
            <person name="Kuo A."/>
            <person name="Liang C."/>
            <person name="Lipzen A."/>
            <person name="Lutzoni F."/>
            <person name="Magnuson J."/>
            <person name="Mondo S."/>
            <person name="Nolan M."/>
            <person name="Ohm R."/>
            <person name="Pangilinan J."/>
            <person name="Park H.-J."/>
            <person name="Ramirez L."/>
            <person name="Alfaro M."/>
            <person name="Sun H."/>
            <person name="Tritt A."/>
            <person name="Yoshinaga Y."/>
            <person name="Zwiers L.-H."/>
            <person name="Turgeon B."/>
            <person name="Goodwin S."/>
            <person name="Spatafora J."/>
            <person name="Crous P."/>
            <person name="Grigoriev I."/>
        </authorList>
    </citation>
    <scope>NUCLEOTIDE SEQUENCE</scope>
    <source>
        <strain evidence="2">CBS 473.64</strain>
    </source>
</reference>
<dbReference type="EMBL" id="MU006796">
    <property type="protein sequence ID" value="KAF2636891.1"/>
    <property type="molecule type" value="Genomic_DNA"/>
</dbReference>
<feature type="compositionally biased region" description="Low complexity" evidence="1">
    <location>
        <begin position="33"/>
        <end position="43"/>
    </location>
</feature>
<name>A0A6A6RQL0_9PLEO</name>
<evidence type="ECO:0000313" key="2">
    <source>
        <dbReference type="EMBL" id="KAF2636891.1"/>
    </source>
</evidence>
<dbReference type="OrthoDB" id="2592504at2759"/>
<evidence type="ECO:0000256" key="1">
    <source>
        <dbReference type="SAM" id="MobiDB-lite"/>
    </source>
</evidence>
<accession>A0A6A6RQL0</accession>
<feature type="region of interest" description="Disordered" evidence="1">
    <location>
        <begin position="1"/>
        <end position="59"/>
    </location>
</feature>
<sequence length="215" mass="24078">MPAVRRSACSVQRATPYPSHQPTASNVDKENESPQAKSSSPVKKSAKETDQPERLGSYHDIVLEEKKDEVPCYESASAIRRKLNTLIEKKSPIPGSNKAFNKTTLSKELTTIAEKHHPIKSSNGYDAHGPSPAAITRFLKKSGTMGGGDSEVYYYGNMLLEKLRIWKGEKTTNARKKAEEEYPMGRMRVDPATMRILCRANERPSRSEVARWGRE</sequence>
<keyword evidence="3" id="KW-1185">Reference proteome</keyword>
<feature type="compositionally biased region" description="Polar residues" evidence="1">
    <location>
        <begin position="9"/>
        <end position="26"/>
    </location>
</feature>
<feature type="compositionally biased region" description="Basic and acidic residues" evidence="1">
    <location>
        <begin position="45"/>
        <end position="59"/>
    </location>
</feature>
<organism evidence="2 3">
    <name type="scientific">Massarina eburnea CBS 473.64</name>
    <dbReference type="NCBI Taxonomy" id="1395130"/>
    <lineage>
        <taxon>Eukaryota</taxon>
        <taxon>Fungi</taxon>
        <taxon>Dikarya</taxon>
        <taxon>Ascomycota</taxon>
        <taxon>Pezizomycotina</taxon>
        <taxon>Dothideomycetes</taxon>
        <taxon>Pleosporomycetidae</taxon>
        <taxon>Pleosporales</taxon>
        <taxon>Massarineae</taxon>
        <taxon>Massarinaceae</taxon>
        <taxon>Massarina</taxon>
    </lineage>
</organism>
<protein>
    <submittedName>
        <fullName evidence="2">Uncharacterized protein</fullName>
    </submittedName>
</protein>
<dbReference type="AlphaFoldDB" id="A0A6A6RQL0"/>
<proteinExistence type="predicted"/>
<evidence type="ECO:0000313" key="3">
    <source>
        <dbReference type="Proteomes" id="UP000799753"/>
    </source>
</evidence>
<dbReference type="Proteomes" id="UP000799753">
    <property type="component" value="Unassembled WGS sequence"/>
</dbReference>